<organism evidence="1 2">
    <name type="scientific">Aggregatibacter actinomycetemcomitans serotype e str. SC1083</name>
    <dbReference type="NCBI Taxonomy" id="907488"/>
    <lineage>
        <taxon>Bacteria</taxon>
        <taxon>Pseudomonadati</taxon>
        <taxon>Pseudomonadota</taxon>
        <taxon>Gammaproteobacteria</taxon>
        <taxon>Pasteurellales</taxon>
        <taxon>Pasteurellaceae</taxon>
        <taxon>Aggregatibacter</taxon>
    </lineage>
</organism>
<reference evidence="1 2" key="1">
    <citation type="submission" date="2010-10" db="EMBL/GenBank/DDBJ databases">
        <authorList>
            <person name="Chen C."/>
            <person name="Kittichotirat W."/>
            <person name="Asikainen S."/>
            <person name="Bumgarner R."/>
        </authorList>
    </citation>
    <scope>NUCLEOTIDE SEQUENCE [LARGE SCALE GENOMIC DNA]</scope>
    <source>
        <strain evidence="1 2">SC1083</strain>
    </source>
</reference>
<accession>G4AB83</accession>
<protein>
    <submittedName>
        <fullName evidence="1">Uncharacterized protein</fullName>
    </submittedName>
</protein>
<proteinExistence type="predicted"/>
<gene>
    <name evidence="1" type="ORF">SC1083_2118</name>
</gene>
<dbReference type="Proteomes" id="UP000005508">
    <property type="component" value="Unassembled WGS sequence"/>
</dbReference>
<evidence type="ECO:0000313" key="2">
    <source>
        <dbReference type="Proteomes" id="UP000005508"/>
    </source>
</evidence>
<evidence type="ECO:0000313" key="1">
    <source>
        <dbReference type="EMBL" id="EGY32424.1"/>
    </source>
</evidence>
<sequence>MPIRYGRLKNAKYIDRTFVPEIGSKSSSVHFLQDKMAK</sequence>
<comment type="caution">
    <text evidence="1">The sequence shown here is derived from an EMBL/GenBank/DDBJ whole genome shotgun (WGS) entry which is preliminary data.</text>
</comment>
<name>G4AB83_AGGAC</name>
<dbReference type="AlphaFoldDB" id="G4AB83"/>
<dbReference type="EMBL" id="AEJM01000048">
    <property type="protein sequence ID" value="EGY32424.1"/>
    <property type="molecule type" value="Genomic_DNA"/>
</dbReference>